<dbReference type="PANTHER" id="PTHR24092:SF218">
    <property type="entry name" value="PHOSPHOLIPID-TRANSPORTING ATPASE"/>
    <property type="match status" value="1"/>
</dbReference>
<evidence type="ECO:0000256" key="6">
    <source>
        <dbReference type="ARBA" id="ARBA00022842"/>
    </source>
</evidence>
<evidence type="ECO:0000313" key="13">
    <source>
        <dbReference type="EMBL" id="CAF1198139.1"/>
    </source>
</evidence>
<keyword evidence="7" id="KW-1278">Translocase</keyword>
<evidence type="ECO:0000256" key="7">
    <source>
        <dbReference type="ARBA" id="ARBA00022967"/>
    </source>
</evidence>
<dbReference type="InterPro" id="IPR001757">
    <property type="entry name" value="P_typ_ATPase"/>
</dbReference>
<dbReference type="NCBIfam" id="TIGR01494">
    <property type="entry name" value="ATPase_P-type"/>
    <property type="match status" value="2"/>
</dbReference>
<dbReference type="GO" id="GO:0045332">
    <property type="term" value="P:phospholipid translocation"/>
    <property type="evidence" value="ECO:0007669"/>
    <property type="project" value="TreeGrafter"/>
</dbReference>
<evidence type="ECO:0000313" key="15">
    <source>
        <dbReference type="Proteomes" id="UP000663829"/>
    </source>
</evidence>
<evidence type="ECO:0000256" key="5">
    <source>
        <dbReference type="ARBA" id="ARBA00022840"/>
    </source>
</evidence>
<dbReference type="Pfam" id="PF16209">
    <property type="entry name" value="PhoLip_ATPase_N"/>
    <property type="match status" value="1"/>
</dbReference>
<dbReference type="PANTHER" id="PTHR24092">
    <property type="entry name" value="PROBABLE PHOSPHOLIPID-TRANSPORTING ATPASE"/>
    <property type="match status" value="1"/>
</dbReference>
<dbReference type="Pfam" id="PF16212">
    <property type="entry name" value="PhoLip_ATPase_C"/>
    <property type="match status" value="2"/>
</dbReference>
<keyword evidence="9 10" id="KW-0472">Membrane</keyword>
<dbReference type="GO" id="GO:0016887">
    <property type="term" value="F:ATP hydrolysis activity"/>
    <property type="evidence" value="ECO:0007669"/>
    <property type="project" value="InterPro"/>
</dbReference>
<dbReference type="PROSITE" id="PS00154">
    <property type="entry name" value="ATPASE_E1_E2"/>
    <property type="match status" value="1"/>
</dbReference>
<comment type="subcellular location">
    <subcellularLocation>
        <location evidence="1">Membrane</location>
        <topology evidence="1">Multi-pass membrane protein</topology>
    </subcellularLocation>
</comment>
<feature type="transmembrane region" description="Helical" evidence="10">
    <location>
        <begin position="926"/>
        <end position="946"/>
    </location>
</feature>
<dbReference type="InterPro" id="IPR023298">
    <property type="entry name" value="ATPase_P-typ_TM_dom_sf"/>
</dbReference>
<keyword evidence="4" id="KW-0547">Nucleotide-binding</keyword>
<dbReference type="SUPFAM" id="SSF81653">
    <property type="entry name" value="Calcium ATPase, transduction domain A"/>
    <property type="match status" value="1"/>
</dbReference>
<name>A0A814W8Y1_9BILA</name>
<dbReference type="GO" id="GO:0140326">
    <property type="term" value="F:ATPase-coupled intramembrane lipid transporter activity"/>
    <property type="evidence" value="ECO:0007669"/>
    <property type="project" value="TreeGrafter"/>
</dbReference>
<dbReference type="InterPro" id="IPR023214">
    <property type="entry name" value="HAD_sf"/>
</dbReference>
<feature type="transmembrane region" description="Helical" evidence="10">
    <location>
        <begin position="901"/>
        <end position="919"/>
    </location>
</feature>
<dbReference type="InterPro" id="IPR032631">
    <property type="entry name" value="P-type_ATPase_N"/>
</dbReference>
<dbReference type="InterPro" id="IPR032630">
    <property type="entry name" value="P_typ_ATPase_c"/>
</dbReference>
<protein>
    <recommendedName>
        <fullName evidence="16">Phospholipid-transporting ATPase</fullName>
    </recommendedName>
</protein>
<dbReference type="FunFam" id="3.40.50.1000:FF:000001">
    <property type="entry name" value="Phospholipid-transporting ATPase IC"/>
    <property type="match status" value="1"/>
</dbReference>
<dbReference type="SUPFAM" id="SSF81665">
    <property type="entry name" value="Calcium ATPase, transmembrane domain M"/>
    <property type="match status" value="1"/>
</dbReference>
<organism evidence="13 15">
    <name type="scientific">Didymodactylos carnosus</name>
    <dbReference type="NCBI Taxonomy" id="1234261"/>
    <lineage>
        <taxon>Eukaryota</taxon>
        <taxon>Metazoa</taxon>
        <taxon>Spiralia</taxon>
        <taxon>Gnathifera</taxon>
        <taxon>Rotifera</taxon>
        <taxon>Eurotatoria</taxon>
        <taxon>Bdelloidea</taxon>
        <taxon>Philodinida</taxon>
        <taxon>Philodinidae</taxon>
        <taxon>Didymodactylos</taxon>
    </lineage>
</organism>
<dbReference type="AlphaFoldDB" id="A0A814W8Y1"/>
<dbReference type="InterPro" id="IPR008250">
    <property type="entry name" value="ATPase_P-typ_transduc_dom_A_sf"/>
</dbReference>
<gene>
    <name evidence="13" type="ORF">GPM918_LOCUS23576</name>
    <name evidence="14" type="ORF">SRO942_LOCUS23581</name>
</gene>
<evidence type="ECO:0000259" key="12">
    <source>
        <dbReference type="Pfam" id="PF16212"/>
    </source>
</evidence>
<proteinExistence type="predicted"/>
<evidence type="ECO:0000256" key="8">
    <source>
        <dbReference type="ARBA" id="ARBA00022989"/>
    </source>
</evidence>
<keyword evidence="5" id="KW-0067">ATP-binding</keyword>
<dbReference type="InterPro" id="IPR023299">
    <property type="entry name" value="ATPase_P-typ_cyto_dom_N"/>
</dbReference>
<dbReference type="SUPFAM" id="SSF81660">
    <property type="entry name" value="Metal cation-transporting ATPase, ATP-binding domain N"/>
    <property type="match status" value="1"/>
</dbReference>
<dbReference type="Gene3D" id="2.70.150.10">
    <property type="entry name" value="Calcium-transporting ATPase, cytoplasmic transduction domain A"/>
    <property type="match status" value="1"/>
</dbReference>
<keyword evidence="6" id="KW-0460">Magnesium</keyword>
<keyword evidence="8 10" id="KW-1133">Transmembrane helix</keyword>
<dbReference type="EMBL" id="CAJOBC010008478">
    <property type="protein sequence ID" value="CAF3962650.1"/>
    <property type="molecule type" value="Genomic_DNA"/>
</dbReference>
<feature type="transmembrane region" description="Helical" evidence="10">
    <location>
        <begin position="89"/>
        <end position="109"/>
    </location>
</feature>
<dbReference type="PRINTS" id="PR00119">
    <property type="entry name" value="CATATPASE"/>
</dbReference>
<feature type="domain" description="P-type ATPase N-terminal" evidence="11">
    <location>
        <begin position="62"/>
        <end position="111"/>
    </location>
</feature>
<evidence type="ECO:0000256" key="10">
    <source>
        <dbReference type="SAM" id="Phobius"/>
    </source>
</evidence>
<dbReference type="InterPro" id="IPR018303">
    <property type="entry name" value="ATPase_P-typ_P_site"/>
</dbReference>
<evidence type="ECO:0000256" key="9">
    <source>
        <dbReference type="ARBA" id="ARBA00023136"/>
    </source>
</evidence>
<feature type="transmembrane region" description="Helical" evidence="10">
    <location>
        <begin position="305"/>
        <end position="332"/>
    </location>
</feature>
<dbReference type="InterPro" id="IPR036412">
    <property type="entry name" value="HAD-like_sf"/>
</dbReference>
<evidence type="ECO:0000259" key="11">
    <source>
        <dbReference type="Pfam" id="PF16209"/>
    </source>
</evidence>
<evidence type="ECO:0008006" key="16">
    <source>
        <dbReference type="Google" id="ProtNLM"/>
    </source>
</evidence>
<dbReference type="Gene3D" id="3.40.50.1000">
    <property type="entry name" value="HAD superfamily/HAD-like"/>
    <property type="match status" value="1"/>
</dbReference>
<evidence type="ECO:0000256" key="2">
    <source>
        <dbReference type="ARBA" id="ARBA00022692"/>
    </source>
</evidence>
<dbReference type="Pfam" id="PF13246">
    <property type="entry name" value="Cation_ATPase"/>
    <property type="match status" value="1"/>
</dbReference>
<dbReference type="EMBL" id="CAJNOQ010008475">
    <property type="protein sequence ID" value="CAF1198139.1"/>
    <property type="molecule type" value="Genomic_DNA"/>
</dbReference>
<evidence type="ECO:0000256" key="4">
    <source>
        <dbReference type="ARBA" id="ARBA00022741"/>
    </source>
</evidence>
<feature type="domain" description="P-type ATPase C-terminal" evidence="12">
    <location>
        <begin position="834"/>
        <end position="995"/>
    </location>
</feature>
<feature type="transmembrane region" description="Helical" evidence="10">
    <location>
        <begin position="971"/>
        <end position="990"/>
    </location>
</feature>
<feature type="domain" description="P-type ATPase C-terminal" evidence="12">
    <location>
        <begin position="792"/>
        <end position="833"/>
    </location>
</feature>
<evidence type="ECO:0000256" key="3">
    <source>
        <dbReference type="ARBA" id="ARBA00022723"/>
    </source>
</evidence>
<evidence type="ECO:0000313" key="14">
    <source>
        <dbReference type="EMBL" id="CAF3962650.1"/>
    </source>
</evidence>
<dbReference type="Gene3D" id="3.40.1110.10">
    <property type="entry name" value="Calcium-transporting ATPase, cytoplasmic domain N"/>
    <property type="match status" value="1"/>
</dbReference>
<evidence type="ECO:0000256" key="1">
    <source>
        <dbReference type="ARBA" id="ARBA00004141"/>
    </source>
</evidence>
<dbReference type="SFLD" id="SFLDF00027">
    <property type="entry name" value="p-type_atpase"/>
    <property type="match status" value="1"/>
</dbReference>
<keyword evidence="2 10" id="KW-0812">Transmembrane</keyword>
<reference evidence="13" key="1">
    <citation type="submission" date="2021-02" db="EMBL/GenBank/DDBJ databases">
        <authorList>
            <person name="Nowell W R."/>
        </authorList>
    </citation>
    <scope>NUCLEOTIDE SEQUENCE</scope>
</reference>
<dbReference type="SFLD" id="SFLDS00003">
    <property type="entry name" value="Haloacid_Dehalogenase"/>
    <property type="match status" value="1"/>
</dbReference>
<keyword evidence="3" id="KW-0479">Metal-binding</keyword>
<comment type="caution">
    <text evidence="13">The sequence shown here is derived from an EMBL/GenBank/DDBJ whole genome shotgun (WGS) entry which is preliminary data.</text>
</comment>
<dbReference type="GO" id="GO:0005886">
    <property type="term" value="C:plasma membrane"/>
    <property type="evidence" value="ECO:0007669"/>
    <property type="project" value="TreeGrafter"/>
</dbReference>
<accession>A0A814W8Y1</accession>
<feature type="transmembrane region" description="Helical" evidence="10">
    <location>
        <begin position="263"/>
        <end position="285"/>
    </location>
</feature>
<dbReference type="GO" id="GO:0005524">
    <property type="term" value="F:ATP binding"/>
    <property type="evidence" value="ECO:0007669"/>
    <property type="project" value="UniProtKB-KW"/>
</dbReference>
<dbReference type="Proteomes" id="UP000681722">
    <property type="component" value="Unassembled WGS sequence"/>
</dbReference>
<dbReference type="OrthoDB" id="377733at2759"/>
<sequence length="1016" mass="115184">MGNFVTVPSLNKHKKPVTPTDVNINTITKPEKNDRHIVHHNMPMDSESKLWVRVKKPYRRKPQTNKVCTTRYNIITFLPKNLFEQFHRIANIYFAILIGLNWVPALSAISRNCQWQDLSVGSIIRVNANDAVPADIILLSSSSKEDTCFLDTAAIDGETNLKQKTIPSCFLNIEYPETESFEIQCDLPNDDIYHFHGRLTLYPSLKIYSLDNANLLLRGCVLRITDYVDGIVIYAGNQTKIIKSSHHSASKRSLIEQFINRDVVASAIILTILCLVSAGFSVYWGQSFSNWQSVSFILDDPWDNVAAIFFTSALRFVILFQVMVPIALYVSLDIVRIIQMRAIASDKHLKYEHPISCRTFTINEDLGQIGYIFSDKTGTLTQNKLVFKSVSIGGIHYKDNNLELPVEDETVRYFLTALAVCNTVFIVNEHPELIDRIEFIPKYEADNADDLCLCQAAASLYGVRMMSKTAQKILVRYIDKSQNVVNVELELLCLLPFDSTRKRMSIIVRMNNQIFLFIKGAETSIWPHLNGFNNEVVKANTEQHIHMFAERGYRSLLVAYRQLTLTEFEEWYQCYTRAANLLEGREEAISETAVNIERNLILTGVTAVEDKLQDGVPESIESLRLAGIKIWLLTGDKQTISGAFHATTTTQTRQSASTFMCYYSSNKIEAEQELGRDTMLSIEELTTHTLTRMSEIIAAHLPHVCMIVTGDDLQTIFKYKAKEFIKIAADCESVMYCRVSATQKRELVTVAKQVFKSRILSIGDGANDVGMLREAHCGVAVFGREGSQAVAVGDFAVDRFECLRYLLLVHGAWCFSRTTELILYTFMHNAAYCAAALFDEHISADAALKNPELYQYTLKAKPYRIYHYWINFFDAVWQSACIFFIAYFAYLTNSEYDELSFGLSLICSMTITSLIHVLLQATRIGMLLGASVILSLLVFLGFTLIFDITCVTCLPAQSPYGVAYHVFKDPLFYLVTLLTCVCAMTPRYLIKCVYNSTVNPLIKYQKLQSTIIDTHF</sequence>
<dbReference type="GO" id="GO:0046872">
    <property type="term" value="F:metal ion binding"/>
    <property type="evidence" value="ECO:0007669"/>
    <property type="project" value="UniProtKB-KW"/>
</dbReference>
<dbReference type="SFLD" id="SFLDG00002">
    <property type="entry name" value="C1.7:_P-type_atpase_like"/>
    <property type="match status" value="1"/>
</dbReference>
<dbReference type="Proteomes" id="UP000663829">
    <property type="component" value="Unassembled WGS sequence"/>
</dbReference>
<dbReference type="SUPFAM" id="SSF56784">
    <property type="entry name" value="HAD-like"/>
    <property type="match status" value="1"/>
</dbReference>
<feature type="transmembrane region" description="Helical" evidence="10">
    <location>
        <begin position="868"/>
        <end position="889"/>
    </location>
</feature>
<keyword evidence="15" id="KW-1185">Reference proteome</keyword>
<dbReference type="InterPro" id="IPR044492">
    <property type="entry name" value="P_typ_ATPase_HD_dom"/>
</dbReference>